<organism evidence="1 2">
    <name type="scientific">Bordetella petrii (strain ATCC BAA-461 / DSM 12804 / CCUG 43448 / CIP 107267 / Se-1111R)</name>
    <dbReference type="NCBI Taxonomy" id="340100"/>
    <lineage>
        <taxon>Bacteria</taxon>
        <taxon>Pseudomonadati</taxon>
        <taxon>Pseudomonadota</taxon>
        <taxon>Betaproteobacteria</taxon>
        <taxon>Burkholderiales</taxon>
        <taxon>Alcaligenaceae</taxon>
        <taxon>Bordetella</taxon>
    </lineage>
</organism>
<dbReference type="KEGG" id="bpt:Bpet0955"/>
<proteinExistence type="predicted"/>
<gene>
    <name evidence="1" type="ordered locus">Bpet0955</name>
</gene>
<sequence length="79" mass="8572">MSDFAKSPAFPQSALYDASRDRVHGAYEYGAEMGLNMQQHVWLTLMVGALGDGSVSAAAARAFADEHLDITLERLEKLA</sequence>
<name>A9I8T7_BORPD</name>
<evidence type="ECO:0000313" key="2">
    <source>
        <dbReference type="Proteomes" id="UP000001225"/>
    </source>
</evidence>
<reference evidence="1 2" key="1">
    <citation type="journal article" date="2008" name="BMC Genomics">
        <title>The missing link: Bordetella petrii is endowed with both the metabolic versatility of environmental bacteria and virulence traits of pathogenic Bordetellae.</title>
        <authorList>
            <person name="Gross R."/>
            <person name="Guzman C.A."/>
            <person name="Sebaihia M."/>
            <person name="Martins Dos Santos V.A."/>
            <person name="Pieper D.H."/>
            <person name="Koebnik R."/>
            <person name="Lechner M."/>
            <person name="Bartels D."/>
            <person name="Buhrmester J."/>
            <person name="Choudhuri J.V."/>
            <person name="Ebensen T."/>
            <person name="Gaigalat L."/>
            <person name="Herrmann S."/>
            <person name="Khachane A.N."/>
            <person name="Larisch C."/>
            <person name="Link S."/>
            <person name="Linke B."/>
            <person name="Meyer F."/>
            <person name="Mormann S."/>
            <person name="Nakunst D."/>
            <person name="Rueckert C."/>
            <person name="Schneiker-Bekel S."/>
            <person name="Schulze K."/>
            <person name="Vorhoelter F.J."/>
            <person name="Yevsa T."/>
            <person name="Engle J.T."/>
            <person name="Goldman W.E."/>
            <person name="Puehler A."/>
            <person name="Goebel U.B."/>
            <person name="Goesmann A."/>
            <person name="Bloecker H."/>
            <person name="Kaiser O."/>
            <person name="Martinez-Arias R."/>
        </authorList>
    </citation>
    <scope>NUCLEOTIDE SEQUENCE [LARGE SCALE GENOMIC DNA]</scope>
    <source>
        <strain evidence="2">ATCC BAA-461 / DSM 12804 / CCUG 43448 / CIP 107267 / Se-1111R</strain>
    </source>
</reference>
<evidence type="ECO:0000313" key="1">
    <source>
        <dbReference type="EMBL" id="CAP41287.1"/>
    </source>
</evidence>
<dbReference type="AlphaFoldDB" id="A9I8T7"/>
<keyword evidence="2" id="KW-1185">Reference proteome</keyword>
<protein>
    <submittedName>
        <fullName evidence="1">Uncharacterized protein</fullName>
    </submittedName>
</protein>
<accession>A9I8T7</accession>
<dbReference type="Proteomes" id="UP000001225">
    <property type="component" value="Chromosome"/>
</dbReference>
<dbReference type="STRING" id="94624.Bpet0955"/>
<dbReference type="EMBL" id="AM902716">
    <property type="protein sequence ID" value="CAP41287.1"/>
    <property type="molecule type" value="Genomic_DNA"/>
</dbReference>